<sequence>MLVEWREALRKRSGEMPWARRKAAPKANSLEYPSPRATTASGTSLSRSRHPLLNGYLATEDLGTTLVA</sequence>
<feature type="compositionally biased region" description="Polar residues" evidence="1">
    <location>
        <begin position="36"/>
        <end position="46"/>
    </location>
</feature>
<proteinExistence type="predicted"/>
<dbReference type="RefSeq" id="WP_149511360.1">
    <property type="nucleotide sequence ID" value="NZ_VDFC01000036.1"/>
</dbReference>
<reference evidence="2 3" key="1">
    <citation type="submission" date="2019-05" db="EMBL/GenBank/DDBJ databases">
        <authorList>
            <person name="Hariharan J."/>
            <person name="Choudoir M.J."/>
            <person name="Diebold P."/>
            <person name="Panke-Buisse K."/>
            <person name="Buckley D.H."/>
        </authorList>
    </citation>
    <scope>NUCLEOTIDE SEQUENCE [LARGE SCALE GENOMIC DNA]</scope>
    <source>
        <strain evidence="2 3">SUN51</strain>
    </source>
</reference>
<organism evidence="2 3">
    <name type="scientific">Streptomyces apricus</name>
    <dbReference type="NCBI Taxonomy" id="1828112"/>
    <lineage>
        <taxon>Bacteria</taxon>
        <taxon>Bacillati</taxon>
        <taxon>Actinomycetota</taxon>
        <taxon>Actinomycetes</taxon>
        <taxon>Kitasatosporales</taxon>
        <taxon>Streptomycetaceae</taxon>
        <taxon>Streptomyces</taxon>
    </lineage>
</organism>
<gene>
    <name evidence="2" type="ORF">FGF04_12365</name>
</gene>
<dbReference type="EMBL" id="VDFC01000036">
    <property type="protein sequence ID" value="KAA0939248.1"/>
    <property type="molecule type" value="Genomic_DNA"/>
</dbReference>
<evidence type="ECO:0000313" key="2">
    <source>
        <dbReference type="EMBL" id="KAA0939248.1"/>
    </source>
</evidence>
<protein>
    <submittedName>
        <fullName evidence="2">Uncharacterized protein</fullName>
    </submittedName>
</protein>
<evidence type="ECO:0000256" key="1">
    <source>
        <dbReference type="SAM" id="MobiDB-lite"/>
    </source>
</evidence>
<keyword evidence="3" id="KW-1185">Reference proteome</keyword>
<evidence type="ECO:0000313" key="3">
    <source>
        <dbReference type="Proteomes" id="UP000324965"/>
    </source>
</evidence>
<dbReference type="Proteomes" id="UP000324965">
    <property type="component" value="Unassembled WGS sequence"/>
</dbReference>
<comment type="caution">
    <text evidence="2">The sequence shown here is derived from an EMBL/GenBank/DDBJ whole genome shotgun (WGS) entry which is preliminary data.</text>
</comment>
<dbReference type="AlphaFoldDB" id="A0A5B0BAI6"/>
<name>A0A5B0BAI6_9ACTN</name>
<accession>A0A5B0BAI6</accession>
<feature type="region of interest" description="Disordered" evidence="1">
    <location>
        <begin position="11"/>
        <end position="49"/>
    </location>
</feature>